<feature type="compositionally biased region" description="Basic residues" evidence="1">
    <location>
        <begin position="103"/>
        <end position="115"/>
    </location>
</feature>
<reference evidence="2" key="1">
    <citation type="submission" date="2020-09" db="EMBL/GenBank/DDBJ databases">
        <title>Genome-Enabled Discovery of Anthraquinone Biosynthesis in Senna tora.</title>
        <authorList>
            <person name="Kang S.-H."/>
            <person name="Pandey R.P."/>
            <person name="Lee C.-M."/>
            <person name="Sim J.-S."/>
            <person name="Jeong J.-T."/>
            <person name="Choi B.-S."/>
            <person name="Jung M."/>
            <person name="Ginzburg D."/>
            <person name="Zhao K."/>
            <person name="Won S.Y."/>
            <person name="Oh T.-J."/>
            <person name="Yu Y."/>
            <person name="Kim N.-H."/>
            <person name="Lee O.R."/>
            <person name="Lee T.-H."/>
            <person name="Bashyal P."/>
            <person name="Kim T.-S."/>
            <person name="Lee W.-H."/>
            <person name="Kawkins C."/>
            <person name="Kim C.-K."/>
            <person name="Kim J.S."/>
            <person name="Ahn B.O."/>
            <person name="Rhee S.Y."/>
            <person name="Sohng J.K."/>
        </authorList>
    </citation>
    <scope>NUCLEOTIDE SEQUENCE</scope>
    <source>
        <tissue evidence="2">Leaf</tissue>
    </source>
</reference>
<proteinExistence type="predicted"/>
<dbReference type="AlphaFoldDB" id="A0A835CL24"/>
<organism evidence="2 3">
    <name type="scientific">Senna tora</name>
    <dbReference type="NCBI Taxonomy" id="362788"/>
    <lineage>
        <taxon>Eukaryota</taxon>
        <taxon>Viridiplantae</taxon>
        <taxon>Streptophyta</taxon>
        <taxon>Embryophyta</taxon>
        <taxon>Tracheophyta</taxon>
        <taxon>Spermatophyta</taxon>
        <taxon>Magnoliopsida</taxon>
        <taxon>eudicotyledons</taxon>
        <taxon>Gunneridae</taxon>
        <taxon>Pentapetalae</taxon>
        <taxon>rosids</taxon>
        <taxon>fabids</taxon>
        <taxon>Fabales</taxon>
        <taxon>Fabaceae</taxon>
        <taxon>Caesalpinioideae</taxon>
        <taxon>Cassia clade</taxon>
        <taxon>Senna</taxon>
    </lineage>
</organism>
<comment type="caution">
    <text evidence="2">The sequence shown here is derived from an EMBL/GenBank/DDBJ whole genome shotgun (WGS) entry which is preliminary data.</text>
</comment>
<protein>
    <submittedName>
        <fullName evidence="2">Uncharacterized protein</fullName>
    </submittedName>
</protein>
<feature type="region of interest" description="Disordered" evidence="1">
    <location>
        <begin position="58"/>
        <end position="121"/>
    </location>
</feature>
<evidence type="ECO:0000256" key="1">
    <source>
        <dbReference type="SAM" id="MobiDB-lite"/>
    </source>
</evidence>
<evidence type="ECO:0000313" key="3">
    <source>
        <dbReference type="Proteomes" id="UP000634136"/>
    </source>
</evidence>
<accession>A0A835CL24</accession>
<dbReference type="EMBL" id="JAAIUW010000001">
    <property type="protein sequence ID" value="KAF7844050.1"/>
    <property type="molecule type" value="Genomic_DNA"/>
</dbReference>
<name>A0A835CL24_9FABA</name>
<evidence type="ECO:0000313" key="2">
    <source>
        <dbReference type="EMBL" id="KAF7844050.1"/>
    </source>
</evidence>
<keyword evidence="3" id="KW-1185">Reference proteome</keyword>
<sequence>MGPDTRHPLDPAGLACVTNRLPISIISPYSNHLASHQNISGAHGGLPQTISTIPASPIKKHGVINGKNEFTKDPRNNKPIKKMKISNSILPRSRKATPEAKDKHSKSQIKIHRRNIFQIRQ</sequence>
<gene>
    <name evidence="2" type="ORF">G2W53_000955</name>
</gene>
<dbReference type="Proteomes" id="UP000634136">
    <property type="component" value="Unassembled WGS sequence"/>
</dbReference>